<dbReference type="EC" id="2.1.1.33" evidence="7"/>
<dbReference type="InterPro" id="IPR055361">
    <property type="entry name" value="tRNA_methyltr_TrmB_bact"/>
</dbReference>
<evidence type="ECO:0000256" key="2">
    <source>
        <dbReference type="ARBA" id="ARBA00003015"/>
    </source>
</evidence>
<accession>A0A7S6WQV5</accession>
<dbReference type="NCBIfam" id="TIGR00091">
    <property type="entry name" value="tRNA (guanosine(46)-N7)-methyltransferase TrmB"/>
    <property type="match status" value="1"/>
</dbReference>
<feature type="binding site" evidence="7">
    <location>
        <position position="179"/>
    </location>
    <ligand>
        <name>substrate</name>
    </ligand>
</feature>
<keyword evidence="5 7" id="KW-0949">S-adenosyl-L-methionine</keyword>
<evidence type="ECO:0000256" key="3">
    <source>
        <dbReference type="ARBA" id="ARBA00022603"/>
    </source>
</evidence>
<feature type="binding site" evidence="7">
    <location>
        <position position="120"/>
    </location>
    <ligand>
        <name>S-adenosyl-L-methionine</name>
        <dbReference type="ChEBI" id="CHEBI:59789"/>
    </ligand>
</feature>
<gene>
    <name evidence="7 8" type="primary">trmB</name>
    <name evidence="8" type="ORF">IFE08_04640</name>
</gene>
<comment type="function">
    <text evidence="2 7">Catalyzes the formation of N(7)-methylguanine at position 46 (m7G46) in tRNA.</text>
</comment>
<dbReference type="GO" id="GO:0043527">
    <property type="term" value="C:tRNA methyltransferase complex"/>
    <property type="evidence" value="ECO:0007669"/>
    <property type="project" value="TreeGrafter"/>
</dbReference>
<evidence type="ECO:0000313" key="9">
    <source>
        <dbReference type="Proteomes" id="UP000593915"/>
    </source>
</evidence>
<proteinExistence type="inferred from homology"/>
<feature type="binding site" evidence="7">
    <location>
        <position position="68"/>
    </location>
    <ligand>
        <name>S-adenosyl-L-methionine</name>
        <dbReference type="ChEBI" id="CHEBI:59789"/>
    </ligand>
</feature>
<dbReference type="InterPro" id="IPR029063">
    <property type="entry name" value="SAM-dependent_MTases_sf"/>
</dbReference>
<feature type="binding site" evidence="7">
    <location>
        <position position="93"/>
    </location>
    <ligand>
        <name>S-adenosyl-L-methionine</name>
        <dbReference type="ChEBI" id="CHEBI:59789"/>
    </ligand>
</feature>
<keyword evidence="6 7" id="KW-0819">tRNA processing</keyword>
<dbReference type="Gene3D" id="3.40.50.150">
    <property type="entry name" value="Vaccinia Virus protein VP39"/>
    <property type="match status" value="1"/>
</dbReference>
<protein>
    <recommendedName>
        <fullName evidence="7">tRNA (guanine-N(7)-)-methyltransferase</fullName>
        <ecNumber evidence="7">2.1.1.33</ecNumber>
    </recommendedName>
    <alternativeName>
        <fullName evidence="7">tRNA (guanine(46)-N(7))-methyltransferase</fullName>
    </alternativeName>
    <alternativeName>
        <fullName evidence="7">tRNA(m7G46)-methyltransferase</fullName>
    </alternativeName>
</protein>
<name>A0A7S6WQV5_9SPIR</name>
<keyword evidence="4 7" id="KW-0808">Transferase</keyword>
<evidence type="ECO:0000256" key="1">
    <source>
        <dbReference type="ARBA" id="ARBA00000142"/>
    </source>
</evidence>
<dbReference type="HAMAP" id="MF_01057">
    <property type="entry name" value="tRNA_methyltr_TrmB"/>
    <property type="match status" value="1"/>
</dbReference>
<evidence type="ECO:0000313" key="8">
    <source>
        <dbReference type="EMBL" id="QOW61668.1"/>
    </source>
</evidence>
<dbReference type="GO" id="GO:0008176">
    <property type="term" value="F:tRNA (guanine(46)-N7)-methyltransferase activity"/>
    <property type="evidence" value="ECO:0007669"/>
    <property type="project" value="UniProtKB-UniRule"/>
</dbReference>
<comment type="pathway">
    <text evidence="7">tRNA modification; N(7)-methylguanine-tRNA biosynthesis.</text>
</comment>
<evidence type="ECO:0000256" key="7">
    <source>
        <dbReference type="HAMAP-Rule" id="MF_01057"/>
    </source>
</evidence>
<feature type="binding site" evidence="7">
    <location>
        <position position="147"/>
    </location>
    <ligand>
        <name>substrate</name>
    </ligand>
</feature>
<keyword evidence="3 7" id="KW-0489">Methyltransferase</keyword>
<reference evidence="8 9" key="1">
    <citation type="submission" date="2020-09" db="EMBL/GenBank/DDBJ databases">
        <title>Characterization of Treponema spp. from bovine digital dermatitis in Korea.</title>
        <authorList>
            <person name="Espiritu H.M."/>
            <person name="Cho Y.I."/>
            <person name="Mamuad L."/>
        </authorList>
    </citation>
    <scope>NUCLEOTIDE SEQUENCE [LARGE SCALE GENOMIC DNA]</scope>
    <source>
        <strain evidence="8 9">KS1</strain>
    </source>
</reference>
<comment type="catalytic activity">
    <reaction evidence="1 7">
        <text>guanosine(46) in tRNA + S-adenosyl-L-methionine = N(7)-methylguanosine(46) in tRNA + S-adenosyl-L-homocysteine</text>
        <dbReference type="Rhea" id="RHEA:42708"/>
        <dbReference type="Rhea" id="RHEA-COMP:10188"/>
        <dbReference type="Rhea" id="RHEA-COMP:10189"/>
        <dbReference type="ChEBI" id="CHEBI:57856"/>
        <dbReference type="ChEBI" id="CHEBI:59789"/>
        <dbReference type="ChEBI" id="CHEBI:74269"/>
        <dbReference type="ChEBI" id="CHEBI:74480"/>
        <dbReference type="EC" id="2.1.1.33"/>
    </reaction>
</comment>
<evidence type="ECO:0000256" key="4">
    <source>
        <dbReference type="ARBA" id="ARBA00022679"/>
    </source>
</evidence>
<evidence type="ECO:0000256" key="6">
    <source>
        <dbReference type="ARBA" id="ARBA00022694"/>
    </source>
</evidence>
<dbReference type="UniPathway" id="UPA00989"/>
<dbReference type="EMBL" id="CP061839">
    <property type="protein sequence ID" value="QOW61668.1"/>
    <property type="molecule type" value="Genomic_DNA"/>
</dbReference>
<feature type="binding site" evidence="7">
    <location>
        <position position="143"/>
    </location>
    <ligand>
        <name>S-adenosyl-L-methionine</name>
        <dbReference type="ChEBI" id="CHEBI:59789"/>
    </ligand>
</feature>
<dbReference type="Pfam" id="PF02390">
    <property type="entry name" value="Methyltransf_4"/>
    <property type="match status" value="1"/>
</dbReference>
<organism evidence="8 9">
    <name type="scientific">Treponema pedis</name>
    <dbReference type="NCBI Taxonomy" id="409322"/>
    <lineage>
        <taxon>Bacteria</taxon>
        <taxon>Pseudomonadati</taxon>
        <taxon>Spirochaetota</taxon>
        <taxon>Spirochaetia</taxon>
        <taxon>Spirochaetales</taxon>
        <taxon>Treponemataceae</taxon>
        <taxon>Treponema</taxon>
    </lineage>
</organism>
<comment type="similarity">
    <text evidence="7">Belongs to the class I-like SAM-binding methyltransferase superfamily. TrmB family.</text>
</comment>
<sequence>MNNLNNDKRTEGDFTFRSIKTFVMRSGRMTESQKRNYAAFYDKWCLPYDEKLLEFNSIFKNDNPVIIEIGFGMGSATSQIAEENPDKNYLGIEVFKAGVGKLLGEIENKKLLNLRIIEHDAIEVLEKMIPDKSLAGFHIFFPDPWQKKRNHKRRLIRRPRTDLLASKLKKNGYIYMVTDWEDYAHDAFSRLSDTPNLKSEYEYFAEPQKIRPTTKFEQKGLKKGHIIRELLFKKE</sequence>
<dbReference type="InterPro" id="IPR003358">
    <property type="entry name" value="tRNA_(Gua-N-7)_MeTrfase_Trmb"/>
</dbReference>
<evidence type="ECO:0000256" key="5">
    <source>
        <dbReference type="ARBA" id="ARBA00022691"/>
    </source>
</evidence>
<comment type="caution">
    <text evidence="7">Lacks conserved residue(s) required for the propagation of feature annotation.</text>
</comment>
<feature type="binding site" evidence="7">
    <location>
        <begin position="214"/>
        <end position="217"/>
    </location>
    <ligand>
        <name>substrate</name>
    </ligand>
</feature>
<dbReference type="Proteomes" id="UP000593915">
    <property type="component" value="Chromosome"/>
</dbReference>
<dbReference type="AlphaFoldDB" id="A0A7S6WQV5"/>
<dbReference type="PROSITE" id="PS51625">
    <property type="entry name" value="SAM_MT_TRMB"/>
    <property type="match status" value="1"/>
</dbReference>
<dbReference type="PANTHER" id="PTHR23417">
    <property type="entry name" value="3-DEOXY-D-MANNO-OCTULOSONIC-ACID TRANSFERASE/TRNA GUANINE-N 7 - -METHYLTRANSFERASE"/>
    <property type="match status" value="1"/>
</dbReference>
<dbReference type="SUPFAM" id="SSF53335">
    <property type="entry name" value="S-adenosyl-L-methionine-dependent methyltransferases"/>
    <property type="match status" value="1"/>
</dbReference>
<dbReference type="PANTHER" id="PTHR23417:SF14">
    <property type="entry name" value="PENTACOTRIPEPTIDE-REPEAT REGION OF PRORP DOMAIN-CONTAINING PROTEIN"/>
    <property type="match status" value="1"/>
</dbReference>